<dbReference type="PANTHER" id="PTHR41532">
    <property type="entry name" value="FIXS PROTEIN"/>
    <property type="match status" value="1"/>
</dbReference>
<evidence type="ECO:0000313" key="3">
    <source>
        <dbReference type="Proteomes" id="UP000559987"/>
    </source>
</evidence>
<accession>A0A839UV43</accession>
<comment type="caution">
    <text evidence="2">The sequence shown here is derived from an EMBL/GenBank/DDBJ whole genome shotgun (WGS) entry which is preliminary data.</text>
</comment>
<dbReference type="AlphaFoldDB" id="A0A839UV43"/>
<feature type="compositionally biased region" description="Basic and acidic residues" evidence="1">
    <location>
        <begin position="54"/>
        <end position="72"/>
    </location>
</feature>
<gene>
    <name evidence="2" type="ORF">FHS30_002556</name>
</gene>
<reference evidence="2 3" key="1">
    <citation type="submission" date="2020-08" db="EMBL/GenBank/DDBJ databases">
        <title>Genomic Encyclopedia of Type Strains, Phase III (KMG-III): the genomes of soil and plant-associated and newly described type strains.</title>
        <authorList>
            <person name="Whitman W."/>
        </authorList>
    </citation>
    <scope>NUCLEOTIDE SEQUENCE [LARGE SCALE GENOMIC DNA]</scope>
    <source>
        <strain evidence="2 3">CECT 8571</strain>
    </source>
</reference>
<keyword evidence="3" id="KW-1185">Reference proteome</keyword>
<organism evidence="2 3">
    <name type="scientific">Simiduia aestuariiviva</name>
    <dbReference type="NCBI Taxonomy" id="1510459"/>
    <lineage>
        <taxon>Bacteria</taxon>
        <taxon>Pseudomonadati</taxon>
        <taxon>Pseudomonadota</taxon>
        <taxon>Gammaproteobacteria</taxon>
        <taxon>Cellvibrionales</taxon>
        <taxon>Cellvibrionaceae</taxon>
        <taxon>Simiduia</taxon>
    </lineage>
</organism>
<evidence type="ECO:0000313" key="2">
    <source>
        <dbReference type="EMBL" id="MBB3169348.1"/>
    </source>
</evidence>
<dbReference type="NCBIfam" id="TIGR00847">
    <property type="entry name" value="ccoS"/>
    <property type="match status" value="1"/>
</dbReference>
<name>A0A839UV43_9GAMM</name>
<dbReference type="Pfam" id="PF03597">
    <property type="entry name" value="FixS"/>
    <property type="match status" value="1"/>
</dbReference>
<dbReference type="InterPro" id="IPR004714">
    <property type="entry name" value="Cyt_oxidase_maturation_cbb3"/>
</dbReference>
<evidence type="ECO:0000256" key="1">
    <source>
        <dbReference type="SAM" id="MobiDB-lite"/>
    </source>
</evidence>
<sequence length="89" mass="9879">MEILFLLVPVALILIGLAIKLLFWAVKNGQYDDLNTEGSRILFDDDAESLRPTTDSRPEAMSEKQAETRSEAGSETVPAAAELTDREKR</sequence>
<feature type="region of interest" description="Disordered" evidence="1">
    <location>
        <begin position="45"/>
        <end position="89"/>
    </location>
</feature>
<proteinExistence type="predicted"/>
<dbReference type="Proteomes" id="UP000559987">
    <property type="component" value="Unassembled WGS sequence"/>
</dbReference>
<dbReference type="RefSeq" id="WP_183910823.1">
    <property type="nucleotide sequence ID" value="NZ_JACHXZ010000003.1"/>
</dbReference>
<protein>
    <submittedName>
        <fullName evidence="2">Cbb3-type cytochrome oxidase maturation protein</fullName>
    </submittedName>
</protein>
<dbReference type="PANTHER" id="PTHR41532:SF1">
    <property type="entry name" value="FIXS PROTEIN"/>
    <property type="match status" value="1"/>
</dbReference>
<dbReference type="EMBL" id="JACHXZ010000003">
    <property type="protein sequence ID" value="MBB3169348.1"/>
    <property type="molecule type" value="Genomic_DNA"/>
</dbReference>